<evidence type="ECO:0000256" key="5">
    <source>
        <dbReference type="ARBA" id="ARBA00023125"/>
    </source>
</evidence>
<keyword evidence="15" id="KW-1185">Reference proteome</keyword>
<dbReference type="SUPFAM" id="SSF47384">
    <property type="entry name" value="Homodimeric domain of signal transducing histidine kinase"/>
    <property type="match status" value="1"/>
</dbReference>
<keyword evidence="5" id="KW-0238">DNA-binding</keyword>
<feature type="coiled-coil region" evidence="8">
    <location>
        <begin position="1195"/>
        <end position="1222"/>
    </location>
</feature>
<feature type="domain" description="Histidine kinase" evidence="11">
    <location>
        <begin position="827"/>
        <end position="1059"/>
    </location>
</feature>
<dbReference type="PROSITE" id="PS01124">
    <property type="entry name" value="HTH_ARAC_FAMILY_2"/>
    <property type="match status" value="1"/>
</dbReference>
<dbReference type="Proteomes" id="UP000181981">
    <property type="component" value="Unassembled WGS sequence"/>
</dbReference>
<dbReference type="GO" id="GO:0043565">
    <property type="term" value="F:sequence-specific DNA binding"/>
    <property type="evidence" value="ECO:0007669"/>
    <property type="project" value="InterPro"/>
</dbReference>
<evidence type="ECO:0000259" key="12">
    <source>
        <dbReference type="PROSITE" id="PS50110"/>
    </source>
</evidence>
<sequence>MLKQNLLSIFIIFVLVPFYGISQNNPILFRQVSPNGGFTYGAIRTITQDSIGCIWFGTEHGLFRYDSKDIKKHIMETNNSLSDDDIQDILTSSDGKLWVVAREQTLLFNYKTHQFSEINYTVSPETKSISTIRKLIENKQGQLFALFYAHIGVFDNQNNNEIHILPFTFKNNDNLTAITFDDQNNLYIGTGHGYIYKSEAPYDTLKLLCRHRTEAVLTLCTDNNTLWVGYDWGGADHINGNGTIIDHFDQNQTDNNYIPHNRVRQILKDDQGQIWLATYNGIVLISNKGNQVIRKNEYNKLPSNSIYALFNDTQHGVWIGTWSGGLCYYNKNENHFLHIKHVAPLSTEVPDVVSSFAEDKHGNIWIGSENGGLSSLDPKSLKMAHFQLPEEMVGTSNIKCLAVDHQNRLWIGTFSKGLLRFNQQTQKFESLNILNSQRVHVYDICPTDDGLWLASFSHGLLFYDFEQKQITVRHNNSGSLTSNTARCLLIDSYGGIWVGTNYGLNYLPKGSTKFQRFLQTEKGDSLSNNEVFSLAEDHNGKIWIGTGGGGVDCYEPSTGKMFNVSTKEGLSGYNVYGILEDEQNLMWFSTESGISCYDPSTSKIRIFNEDDGLQGNQFNPGASFKSSNGLFFFGGANGYNLIDPANIGLNLFEPEAQISEMLINNKPIEDYEKTKFDNITTLSEITLPYNDNSLSFEFIATNYILPKRNHFKYRLVNYNDQWINAGTEGKATFTKIPPGNYTLELSASNNDGVWSSKITKLGINIRPPFWLTGWAFLVYFLALVSAAFFILREIATRQKLKNDLLIERVKNEKEEELHQAKMKLFTNISHEFKTPLTLILSPLDHLLNQNRFDSDTDDHLNMIKRNAERLNQLINQIIDFRKIELGKSTFNPDNVDLIKLTSNICDFFKVYAKDKQIDFSFQTPVSELFHQLDEEKYEKIIFNFLSNAFKYTTDGGRISVSLHQHNNVNKLIKTGYSTVKRFDEGGIEIRVEDNGPGMSQDEIPLIFNRFHQGARSMPQGTGIGLHLCKEYAAMHGGAIYVESAPGKGTRFSLILPLKTPVKQDNFVTVKNMNETNTQPEVIEETKTPSHTILIVEDHLEMQKFIRNIFQKEYRTLVASNGSQGFKIASEFSPDLVISDVMMPVQDGFEFCSKLKEDIQTSHIPVILLTALSETDKHISGLQTGADAYITKPFDEKLLKAQVKNLLDSRKKLQETFVKSQQEWEDNTTLMPADKNLVNKAIRIIEKRMQDPAFSVEMLAAELNISRSSLHRKITALTNQSSTEFIRYVRLKKAIQLMKDGSYNIDEIGYAVGFNSHSYFTQSFKKQFGKTPSAYMNDLKN</sequence>
<evidence type="ECO:0000256" key="9">
    <source>
        <dbReference type="SAM" id="Phobius"/>
    </source>
</evidence>
<dbReference type="PRINTS" id="PR00344">
    <property type="entry name" value="BCTRLSENSOR"/>
</dbReference>
<keyword evidence="9" id="KW-0472">Membrane</keyword>
<dbReference type="InterPro" id="IPR011110">
    <property type="entry name" value="Reg_prop"/>
</dbReference>
<dbReference type="InterPro" id="IPR013783">
    <property type="entry name" value="Ig-like_fold"/>
</dbReference>
<evidence type="ECO:0000313" key="16">
    <source>
        <dbReference type="Proteomes" id="UP000181981"/>
    </source>
</evidence>
<feature type="domain" description="Response regulatory" evidence="12">
    <location>
        <begin position="1091"/>
        <end position="1206"/>
    </location>
</feature>
<dbReference type="eggNOG" id="COG0745">
    <property type="taxonomic scope" value="Bacteria"/>
</dbReference>
<dbReference type="PANTHER" id="PTHR43547:SF2">
    <property type="entry name" value="HYBRID SIGNAL TRANSDUCTION HISTIDINE KINASE C"/>
    <property type="match status" value="1"/>
</dbReference>
<dbReference type="RefSeq" id="WP_038560445.1">
    <property type="nucleotide sequence ID" value="NZ_FOHT01000005.1"/>
</dbReference>
<evidence type="ECO:0000259" key="11">
    <source>
        <dbReference type="PROSITE" id="PS50109"/>
    </source>
</evidence>
<evidence type="ECO:0000256" key="3">
    <source>
        <dbReference type="ARBA" id="ARBA00022553"/>
    </source>
</evidence>
<dbReference type="SMART" id="SM00448">
    <property type="entry name" value="REC"/>
    <property type="match status" value="1"/>
</dbReference>
<dbReference type="InterPro" id="IPR003661">
    <property type="entry name" value="HisK_dim/P_dom"/>
</dbReference>
<dbReference type="CDD" id="cd00082">
    <property type="entry name" value="HisKA"/>
    <property type="match status" value="1"/>
</dbReference>
<dbReference type="SMART" id="SM00342">
    <property type="entry name" value="HTH_ARAC"/>
    <property type="match status" value="1"/>
</dbReference>
<dbReference type="Gene3D" id="1.10.287.130">
    <property type="match status" value="1"/>
</dbReference>
<evidence type="ECO:0000313" key="15">
    <source>
        <dbReference type="Proteomes" id="UP000023772"/>
    </source>
</evidence>
<dbReference type="KEGG" id="dori:FH5T_15730"/>
<dbReference type="InterPro" id="IPR001789">
    <property type="entry name" value="Sig_transdc_resp-reg_receiver"/>
</dbReference>
<dbReference type="FunFam" id="1.10.287.130:FF:000045">
    <property type="entry name" value="Two-component system sensor histidine kinase/response regulator"/>
    <property type="match status" value="1"/>
</dbReference>
<dbReference type="eggNOG" id="COG2205">
    <property type="taxonomic scope" value="Bacteria"/>
</dbReference>
<dbReference type="FunFam" id="2.60.40.10:FF:000791">
    <property type="entry name" value="Two-component system sensor histidine kinase/response regulator"/>
    <property type="match status" value="1"/>
</dbReference>
<dbReference type="Gene3D" id="1.10.10.60">
    <property type="entry name" value="Homeodomain-like"/>
    <property type="match status" value="2"/>
</dbReference>
<dbReference type="HOGENOM" id="CLU_000445_28_1_10"/>
<dbReference type="Pfam" id="PF00512">
    <property type="entry name" value="HisKA"/>
    <property type="match status" value="1"/>
</dbReference>
<evidence type="ECO:0000256" key="1">
    <source>
        <dbReference type="ARBA" id="ARBA00000085"/>
    </source>
</evidence>
<dbReference type="InterPro" id="IPR011123">
    <property type="entry name" value="Y_Y_Y"/>
</dbReference>
<dbReference type="Gene3D" id="3.30.565.10">
    <property type="entry name" value="Histidine kinase-like ATPase, C-terminal domain"/>
    <property type="match status" value="1"/>
</dbReference>
<dbReference type="InterPro" id="IPR011006">
    <property type="entry name" value="CheY-like_superfamily"/>
</dbReference>
<keyword evidence="14" id="KW-0808">Transferase</keyword>
<evidence type="ECO:0000256" key="2">
    <source>
        <dbReference type="ARBA" id="ARBA00012438"/>
    </source>
</evidence>
<evidence type="ECO:0000259" key="10">
    <source>
        <dbReference type="PROSITE" id="PS01124"/>
    </source>
</evidence>
<keyword evidence="6" id="KW-0804">Transcription</keyword>
<dbReference type="eggNOG" id="COG3292">
    <property type="taxonomic scope" value="Bacteria"/>
</dbReference>
<evidence type="ECO:0000313" key="14">
    <source>
        <dbReference type="EMBL" id="SET04734.1"/>
    </source>
</evidence>
<dbReference type="InterPro" id="IPR036097">
    <property type="entry name" value="HisK_dim/P_sf"/>
</dbReference>
<reference evidence="13 15" key="1">
    <citation type="submission" date="2014-03" db="EMBL/GenBank/DDBJ databases">
        <title>Complete genome sequence of a deeply braunched marine Bacteroidia bacterium Draconibacterium orientale type strain FH5T.</title>
        <authorList>
            <person name="Li X."/>
            <person name="Wang X."/>
            <person name="Xie Z."/>
            <person name="Du Z."/>
            <person name="Chen G."/>
        </authorList>
    </citation>
    <scope>NUCLEOTIDE SEQUENCE [LARGE SCALE GENOMIC DNA]</scope>
    <source>
        <strain evidence="13 15">FH5</strain>
    </source>
</reference>
<comment type="catalytic activity">
    <reaction evidence="1">
        <text>ATP + protein L-histidine = ADP + protein N-phospho-L-histidine.</text>
        <dbReference type="EC" id="2.7.13.3"/>
    </reaction>
</comment>
<dbReference type="Proteomes" id="UP000023772">
    <property type="component" value="Chromosome"/>
</dbReference>
<name>X5DLJ4_9BACT</name>
<dbReference type="Gene3D" id="2.60.40.10">
    <property type="entry name" value="Immunoglobulins"/>
    <property type="match status" value="1"/>
</dbReference>
<evidence type="ECO:0000256" key="8">
    <source>
        <dbReference type="SAM" id="Coils"/>
    </source>
</evidence>
<keyword evidence="14" id="KW-0418">Kinase</keyword>
<keyword evidence="9" id="KW-0812">Transmembrane</keyword>
<dbReference type="SUPFAM" id="SSF46689">
    <property type="entry name" value="Homeodomain-like"/>
    <property type="match status" value="1"/>
</dbReference>
<dbReference type="PROSITE" id="PS50109">
    <property type="entry name" value="HIS_KIN"/>
    <property type="match status" value="1"/>
</dbReference>
<dbReference type="STRING" id="1168034.FH5T_15730"/>
<reference evidence="14 16" key="2">
    <citation type="submission" date="2016-10" db="EMBL/GenBank/DDBJ databases">
        <authorList>
            <person name="de Groot N.N."/>
        </authorList>
    </citation>
    <scope>NUCLEOTIDE SEQUENCE [LARGE SCALE GENOMIC DNA]</scope>
    <source>
        <strain evidence="14 16">DSM 25947</strain>
    </source>
</reference>
<dbReference type="InterPro" id="IPR018060">
    <property type="entry name" value="HTH_AraC"/>
</dbReference>
<dbReference type="InterPro" id="IPR015943">
    <property type="entry name" value="WD40/YVTN_repeat-like_dom_sf"/>
</dbReference>
<keyword evidence="3 7" id="KW-0597">Phosphoprotein</keyword>
<dbReference type="SUPFAM" id="SSF55874">
    <property type="entry name" value="ATPase domain of HSP90 chaperone/DNA topoisomerase II/histidine kinase"/>
    <property type="match status" value="1"/>
</dbReference>
<dbReference type="Pfam" id="PF07495">
    <property type="entry name" value="Y_Y_Y"/>
    <property type="match status" value="1"/>
</dbReference>
<dbReference type="InterPro" id="IPR009057">
    <property type="entry name" value="Homeodomain-like_sf"/>
</dbReference>
<dbReference type="Gene3D" id="2.130.10.10">
    <property type="entry name" value="YVTN repeat-like/Quinoprotein amine dehydrogenase"/>
    <property type="match status" value="2"/>
</dbReference>
<evidence type="ECO:0000256" key="6">
    <source>
        <dbReference type="ARBA" id="ARBA00023163"/>
    </source>
</evidence>
<dbReference type="SMART" id="SM00387">
    <property type="entry name" value="HATPase_c"/>
    <property type="match status" value="1"/>
</dbReference>
<dbReference type="PANTHER" id="PTHR43547">
    <property type="entry name" value="TWO-COMPONENT HISTIDINE KINASE"/>
    <property type="match status" value="1"/>
</dbReference>
<dbReference type="InterPro" id="IPR036890">
    <property type="entry name" value="HATPase_C_sf"/>
</dbReference>
<evidence type="ECO:0000256" key="7">
    <source>
        <dbReference type="PROSITE-ProRule" id="PRU00169"/>
    </source>
</evidence>
<feature type="transmembrane region" description="Helical" evidence="9">
    <location>
        <begin position="769"/>
        <end position="791"/>
    </location>
</feature>
<dbReference type="InterPro" id="IPR004358">
    <property type="entry name" value="Sig_transdc_His_kin-like_C"/>
</dbReference>
<dbReference type="SUPFAM" id="SSF52172">
    <property type="entry name" value="CheY-like"/>
    <property type="match status" value="1"/>
</dbReference>
<dbReference type="SUPFAM" id="SSF63829">
    <property type="entry name" value="Calcium-dependent phosphotriesterase"/>
    <property type="match status" value="3"/>
</dbReference>
<dbReference type="GO" id="GO:0003700">
    <property type="term" value="F:DNA-binding transcription factor activity"/>
    <property type="evidence" value="ECO:0007669"/>
    <property type="project" value="InterPro"/>
</dbReference>
<accession>X5DLJ4</accession>
<dbReference type="EMBL" id="CP007451">
    <property type="protein sequence ID" value="AHW62119.1"/>
    <property type="molecule type" value="Genomic_DNA"/>
</dbReference>
<dbReference type="InterPro" id="IPR003594">
    <property type="entry name" value="HATPase_dom"/>
</dbReference>
<dbReference type="OrthoDB" id="717811at2"/>
<dbReference type="PROSITE" id="PS00041">
    <property type="entry name" value="HTH_ARAC_FAMILY_1"/>
    <property type="match status" value="1"/>
</dbReference>
<organism evidence="14 16">
    <name type="scientific">Draconibacterium orientale</name>
    <dbReference type="NCBI Taxonomy" id="1168034"/>
    <lineage>
        <taxon>Bacteria</taxon>
        <taxon>Pseudomonadati</taxon>
        <taxon>Bacteroidota</taxon>
        <taxon>Bacteroidia</taxon>
        <taxon>Marinilabiliales</taxon>
        <taxon>Prolixibacteraceae</taxon>
        <taxon>Draconibacterium</taxon>
    </lineage>
</organism>
<feature type="domain" description="HTH araC/xylS-type" evidence="10">
    <location>
        <begin position="1238"/>
        <end position="1337"/>
    </location>
</feature>
<dbReference type="SMART" id="SM00388">
    <property type="entry name" value="HisKA"/>
    <property type="match status" value="1"/>
</dbReference>
<dbReference type="InterPro" id="IPR005467">
    <property type="entry name" value="His_kinase_dom"/>
</dbReference>
<dbReference type="EMBL" id="FOHT01000005">
    <property type="protein sequence ID" value="SET04734.1"/>
    <property type="molecule type" value="Genomic_DNA"/>
</dbReference>
<dbReference type="EC" id="2.7.13.3" evidence="2"/>
<dbReference type="GO" id="GO:0000155">
    <property type="term" value="F:phosphorelay sensor kinase activity"/>
    <property type="evidence" value="ECO:0007669"/>
    <property type="project" value="InterPro"/>
</dbReference>
<keyword evidence="9" id="KW-1133">Transmembrane helix</keyword>
<dbReference type="Pfam" id="PF07494">
    <property type="entry name" value="Reg_prop"/>
    <property type="match status" value="7"/>
</dbReference>
<evidence type="ECO:0000256" key="4">
    <source>
        <dbReference type="ARBA" id="ARBA00023015"/>
    </source>
</evidence>
<keyword evidence="8" id="KW-0175">Coiled coil</keyword>
<dbReference type="Pfam" id="PF12833">
    <property type="entry name" value="HTH_18"/>
    <property type="match status" value="1"/>
</dbReference>
<evidence type="ECO:0000313" key="13">
    <source>
        <dbReference type="EMBL" id="AHW62119.1"/>
    </source>
</evidence>
<dbReference type="Pfam" id="PF00072">
    <property type="entry name" value="Response_reg"/>
    <property type="match status" value="1"/>
</dbReference>
<dbReference type="InterPro" id="IPR018062">
    <property type="entry name" value="HTH_AraC-typ_CS"/>
</dbReference>
<proteinExistence type="predicted"/>
<keyword evidence="4" id="KW-0805">Transcription regulation</keyword>
<dbReference type="FunFam" id="3.40.50.2300:FF:000138">
    <property type="entry name" value="Two-component system sensor histidine kinase/response regulator"/>
    <property type="match status" value="1"/>
</dbReference>
<dbReference type="PROSITE" id="PS50110">
    <property type="entry name" value="RESPONSE_REGULATORY"/>
    <property type="match status" value="1"/>
</dbReference>
<feature type="modified residue" description="4-aspartylphosphate" evidence="7">
    <location>
        <position position="1139"/>
    </location>
</feature>
<gene>
    <name evidence="13" type="ORF">FH5T_15730</name>
    <name evidence="14" type="ORF">SAMN05444285_10564</name>
</gene>
<dbReference type="Gene3D" id="3.40.50.2300">
    <property type="match status" value="1"/>
</dbReference>
<dbReference type="Pfam" id="PF02518">
    <property type="entry name" value="HATPase_c"/>
    <property type="match status" value="1"/>
</dbReference>
<protein>
    <recommendedName>
        <fullName evidence="2">histidine kinase</fullName>
        <ecNumber evidence="2">2.7.13.3</ecNumber>
    </recommendedName>
</protein>